<dbReference type="HOGENOM" id="CLU_013985_3_2_1"/>
<reference evidence="2 3" key="1">
    <citation type="submission" date="2014-04" db="EMBL/GenBank/DDBJ databases">
        <title>Evolutionary Origins and Diversification of the Mycorrhizal Mutualists.</title>
        <authorList>
            <consortium name="DOE Joint Genome Institute"/>
            <consortium name="Mycorrhizal Genomics Consortium"/>
            <person name="Kohler A."/>
            <person name="Kuo A."/>
            <person name="Nagy L.G."/>
            <person name="Floudas D."/>
            <person name="Copeland A."/>
            <person name="Barry K.W."/>
            <person name="Cichocki N."/>
            <person name="Veneault-Fourrey C."/>
            <person name="LaButti K."/>
            <person name="Lindquist E.A."/>
            <person name="Lipzen A."/>
            <person name="Lundell T."/>
            <person name="Morin E."/>
            <person name="Murat C."/>
            <person name="Riley R."/>
            <person name="Ohm R."/>
            <person name="Sun H."/>
            <person name="Tunlid A."/>
            <person name="Henrissat B."/>
            <person name="Grigoriev I.V."/>
            <person name="Hibbett D.S."/>
            <person name="Martin F."/>
        </authorList>
    </citation>
    <scope>NUCLEOTIDE SEQUENCE [LARGE SCALE GENOMIC DNA]</scope>
    <source>
        <strain evidence="2 3">FD-317 M1</strain>
    </source>
</reference>
<protein>
    <recommendedName>
        <fullName evidence="1">N-acetyltransferase domain-containing protein</fullName>
    </recommendedName>
</protein>
<dbReference type="Gene3D" id="3.40.630.30">
    <property type="match status" value="1"/>
</dbReference>
<dbReference type="OrthoDB" id="630895at2759"/>
<accession>A0A0D0CC10</accession>
<dbReference type="Proteomes" id="UP000053593">
    <property type="component" value="Unassembled WGS sequence"/>
</dbReference>
<name>A0A0D0CC10_9AGAR</name>
<evidence type="ECO:0000313" key="2">
    <source>
        <dbReference type="EMBL" id="KIK60014.1"/>
    </source>
</evidence>
<dbReference type="Pfam" id="PF13302">
    <property type="entry name" value="Acetyltransf_3"/>
    <property type="match status" value="1"/>
</dbReference>
<dbReference type="InterPro" id="IPR016181">
    <property type="entry name" value="Acyl_CoA_acyltransferase"/>
</dbReference>
<keyword evidence="3" id="KW-1185">Reference proteome</keyword>
<dbReference type="PANTHER" id="PTHR43415:SF3">
    <property type="entry name" value="GNAT-FAMILY ACETYLTRANSFERASE"/>
    <property type="match status" value="1"/>
</dbReference>
<dbReference type="AlphaFoldDB" id="A0A0D0CC10"/>
<evidence type="ECO:0000313" key="3">
    <source>
        <dbReference type="Proteomes" id="UP000053593"/>
    </source>
</evidence>
<evidence type="ECO:0000259" key="1">
    <source>
        <dbReference type="PROSITE" id="PS51186"/>
    </source>
</evidence>
<dbReference type="InterPro" id="IPR000182">
    <property type="entry name" value="GNAT_dom"/>
</dbReference>
<dbReference type="GO" id="GO:0016747">
    <property type="term" value="F:acyltransferase activity, transferring groups other than amino-acyl groups"/>
    <property type="evidence" value="ECO:0007669"/>
    <property type="project" value="InterPro"/>
</dbReference>
<gene>
    <name evidence="2" type="ORF">GYMLUDRAFT_244799</name>
</gene>
<dbReference type="PANTHER" id="PTHR43415">
    <property type="entry name" value="SPERMIDINE N(1)-ACETYLTRANSFERASE"/>
    <property type="match status" value="1"/>
</dbReference>
<dbReference type="SUPFAM" id="SSF55729">
    <property type="entry name" value="Acyl-CoA N-acyltransferases (Nat)"/>
    <property type="match status" value="1"/>
</dbReference>
<dbReference type="EMBL" id="KN834777">
    <property type="protein sequence ID" value="KIK60014.1"/>
    <property type="molecule type" value="Genomic_DNA"/>
</dbReference>
<dbReference type="PROSITE" id="PS51186">
    <property type="entry name" value="GNAT"/>
    <property type="match status" value="1"/>
</dbReference>
<sequence length="181" mass="20773">MFQTKRLRLRELRSSDLLLVQQMFNNYEFQESGGLDYTVPRGNEFTERWSGWAKSCLLFTIIEEKESNEFVGFTSLNMPIAKNRDADFTIGITQSQWGKGYGTEATQWVVDYGFKALNLHRISLSVTATNARAISLYKYVGFAEEGRKKAGKWSNGQWVDQVMMGIVEEDWAARIPDQTES</sequence>
<proteinExistence type="predicted"/>
<organism evidence="2 3">
    <name type="scientific">Collybiopsis luxurians FD-317 M1</name>
    <dbReference type="NCBI Taxonomy" id="944289"/>
    <lineage>
        <taxon>Eukaryota</taxon>
        <taxon>Fungi</taxon>
        <taxon>Dikarya</taxon>
        <taxon>Basidiomycota</taxon>
        <taxon>Agaricomycotina</taxon>
        <taxon>Agaricomycetes</taxon>
        <taxon>Agaricomycetidae</taxon>
        <taxon>Agaricales</taxon>
        <taxon>Marasmiineae</taxon>
        <taxon>Omphalotaceae</taxon>
        <taxon>Collybiopsis</taxon>
        <taxon>Collybiopsis luxurians</taxon>
    </lineage>
</organism>
<feature type="domain" description="N-acetyltransferase" evidence="1">
    <location>
        <begin position="7"/>
        <end position="165"/>
    </location>
</feature>